<organism evidence="9 10">
    <name type="scientific">Scleropages formosus</name>
    <name type="common">Asian bonytongue</name>
    <name type="synonym">Osteoglossum formosum</name>
    <dbReference type="NCBI Taxonomy" id="113540"/>
    <lineage>
        <taxon>Eukaryota</taxon>
        <taxon>Metazoa</taxon>
        <taxon>Chordata</taxon>
        <taxon>Craniata</taxon>
        <taxon>Vertebrata</taxon>
        <taxon>Euteleostomi</taxon>
        <taxon>Actinopterygii</taxon>
        <taxon>Neopterygii</taxon>
        <taxon>Teleostei</taxon>
        <taxon>Osteoglossocephala</taxon>
        <taxon>Osteoglossomorpha</taxon>
        <taxon>Osteoglossiformes</taxon>
        <taxon>Osteoglossidae</taxon>
        <taxon>Scleropages</taxon>
    </lineage>
</organism>
<protein>
    <submittedName>
        <fullName evidence="9">Tetraspanin 34b</fullName>
    </submittedName>
</protein>
<dbReference type="GO" id="GO:0005765">
    <property type="term" value="C:lysosomal membrane"/>
    <property type="evidence" value="ECO:0007669"/>
    <property type="project" value="UniProtKB-SubCell"/>
</dbReference>
<dbReference type="Ensembl" id="ENSSFOT00015022815.2">
    <property type="protein sequence ID" value="ENSSFOP00015022566.2"/>
    <property type="gene ID" value="ENSSFOG00015014521.2"/>
</dbReference>
<evidence type="ECO:0000256" key="6">
    <source>
        <dbReference type="ARBA" id="ARBA00023180"/>
    </source>
</evidence>
<dbReference type="RefSeq" id="XP_018594179.2">
    <property type="nucleotide sequence ID" value="XM_018738663.2"/>
</dbReference>
<evidence type="ECO:0000256" key="8">
    <source>
        <dbReference type="SAM" id="Phobius"/>
    </source>
</evidence>
<evidence type="ECO:0000256" key="2">
    <source>
        <dbReference type="ARBA" id="ARBA00006840"/>
    </source>
</evidence>
<feature type="transmembrane region" description="Helical" evidence="8">
    <location>
        <begin position="195"/>
        <end position="219"/>
    </location>
</feature>
<accession>A0A8C9S159</accession>
<reference evidence="9 10" key="1">
    <citation type="submission" date="2019-04" db="EMBL/GenBank/DDBJ databases">
        <authorList>
            <consortium name="Wellcome Sanger Institute Data Sharing"/>
        </authorList>
    </citation>
    <scope>NUCLEOTIDE SEQUENCE [LARGE SCALE GENOMIC DNA]</scope>
</reference>
<dbReference type="AlphaFoldDB" id="A0A8C9S159"/>
<dbReference type="SUPFAM" id="SSF48652">
    <property type="entry name" value="Tetraspanin"/>
    <property type="match status" value="1"/>
</dbReference>
<keyword evidence="7" id="KW-0458">Lysosome</keyword>
<dbReference type="GO" id="GO:0005886">
    <property type="term" value="C:plasma membrane"/>
    <property type="evidence" value="ECO:0007669"/>
    <property type="project" value="TreeGrafter"/>
</dbReference>
<keyword evidence="3 8" id="KW-0812">Transmembrane</keyword>
<evidence type="ECO:0000313" key="9">
    <source>
        <dbReference type="Ensembl" id="ENSSFOP00015022566.2"/>
    </source>
</evidence>
<sequence length="348" mass="36867">MNVQVCVNVFNVTVTAENLPPLCSLKLVPQGRRPCLGNETLPPVCPRPLPLALFISNLCGGEAAGEARGARTKCGKQTQSPPVRRNLPIQLPTASPRRGCERGVTVMGCFGCLKVMMFIFNSIIFLAGAGILAVGVWVKVDSGSLLGLLGTIKNSPAGLDQIVNVGYLLIAVGGVLLILGFLGCCGAVRESKCLLLMFFVIVLIVFIAEVAAAVIILAFRPLAQNVISMLGAAAVGSIKKDYGANNDVTGPWNLTMATLKCCGFNNFTDFTSSPFYNKNNTYPELCCTAFPCTYQNAANSTIPGCFQKFVTLVEKNSVILIAVALGIAALEISAMVVSMTLYCKIGKK</sequence>
<feature type="transmembrane region" description="Helical" evidence="8">
    <location>
        <begin position="165"/>
        <end position="188"/>
    </location>
</feature>
<feature type="transmembrane region" description="Helical" evidence="8">
    <location>
        <begin position="115"/>
        <end position="138"/>
    </location>
</feature>
<reference evidence="9" key="3">
    <citation type="submission" date="2025-09" db="UniProtKB">
        <authorList>
            <consortium name="Ensembl"/>
        </authorList>
    </citation>
    <scope>IDENTIFICATION</scope>
</reference>
<gene>
    <name evidence="9" type="primary">tspan34b</name>
</gene>
<keyword evidence="5 8" id="KW-0472">Membrane</keyword>
<reference evidence="9" key="2">
    <citation type="submission" date="2025-08" db="UniProtKB">
        <authorList>
            <consortium name="Ensembl"/>
        </authorList>
    </citation>
    <scope>IDENTIFICATION</scope>
</reference>
<dbReference type="Pfam" id="PF00335">
    <property type="entry name" value="Tetraspanin"/>
    <property type="match status" value="1"/>
</dbReference>
<evidence type="ECO:0000256" key="4">
    <source>
        <dbReference type="ARBA" id="ARBA00022989"/>
    </source>
</evidence>
<name>A0A8C9S159_SCLFO</name>
<evidence type="ECO:0000256" key="1">
    <source>
        <dbReference type="ARBA" id="ARBA00004155"/>
    </source>
</evidence>
<dbReference type="GeneID" id="108926140"/>
<dbReference type="PANTHER" id="PTHR19282">
    <property type="entry name" value="TETRASPANIN"/>
    <property type="match status" value="1"/>
</dbReference>
<dbReference type="InterPro" id="IPR018503">
    <property type="entry name" value="Tetraspanin_CS"/>
</dbReference>
<dbReference type="InterPro" id="IPR018499">
    <property type="entry name" value="Tetraspanin/Peripherin"/>
</dbReference>
<dbReference type="OrthoDB" id="10033535at2759"/>
<feature type="transmembrane region" description="Helical" evidence="8">
    <location>
        <begin position="318"/>
        <end position="342"/>
    </location>
</feature>
<keyword evidence="4 8" id="KW-1133">Transmembrane helix</keyword>
<evidence type="ECO:0000256" key="3">
    <source>
        <dbReference type="ARBA" id="ARBA00022692"/>
    </source>
</evidence>
<dbReference type="Proteomes" id="UP000694397">
    <property type="component" value="Chromosome 3"/>
</dbReference>
<dbReference type="InterPro" id="IPR008952">
    <property type="entry name" value="Tetraspanin_EC2_sf"/>
</dbReference>
<keyword evidence="6" id="KW-0325">Glycoprotein</keyword>
<evidence type="ECO:0000256" key="5">
    <source>
        <dbReference type="ARBA" id="ARBA00023136"/>
    </source>
</evidence>
<dbReference type="GeneTree" id="ENSGT00940000164506"/>
<dbReference type="PANTHER" id="PTHR19282:SF216">
    <property type="entry name" value="TETRASPANIN-1"/>
    <property type="match status" value="1"/>
</dbReference>
<dbReference type="PROSITE" id="PS00421">
    <property type="entry name" value="TM4_1"/>
    <property type="match status" value="1"/>
</dbReference>
<comment type="subcellular location">
    <subcellularLocation>
        <location evidence="1">Lysosome membrane</location>
        <topology evidence="1">Multi-pass membrane protein</topology>
    </subcellularLocation>
</comment>
<comment type="similarity">
    <text evidence="2">Belongs to the tetraspanin (TM4SF) family.</text>
</comment>
<evidence type="ECO:0000313" key="10">
    <source>
        <dbReference type="Proteomes" id="UP000694397"/>
    </source>
</evidence>
<dbReference type="PRINTS" id="PR00259">
    <property type="entry name" value="TMFOUR"/>
</dbReference>
<dbReference type="Gene3D" id="1.10.1450.10">
    <property type="entry name" value="Tetraspanin"/>
    <property type="match status" value="1"/>
</dbReference>
<keyword evidence="10" id="KW-1185">Reference proteome</keyword>
<proteinExistence type="inferred from homology"/>
<evidence type="ECO:0000256" key="7">
    <source>
        <dbReference type="ARBA" id="ARBA00023228"/>
    </source>
</evidence>